<accession>A0ABD3WC95</accession>
<protein>
    <submittedName>
        <fullName evidence="1">Uncharacterized protein</fullName>
    </submittedName>
</protein>
<keyword evidence="2" id="KW-1185">Reference proteome</keyword>
<evidence type="ECO:0000313" key="1">
    <source>
        <dbReference type="EMBL" id="KAL3871536.1"/>
    </source>
</evidence>
<dbReference type="Proteomes" id="UP001634394">
    <property type="component" value="Unassembled WGS sequence"/>
</dbReference>
<organism evidence="1 2">
    <name type="scientific">Sinanodonta woodiana</name>
    <name type="common">Chinese pond mussel</name>
    <name type="synonym">Anodonta woodiana</name>
    <dbReference type="NCBI Taxonomy" id="1069815"/>
    <lineage>
        <taxon>Eukaryota</taxon>
        <taxon>Metazoa</taxon>
        <taxon>Spiralia</taxon>
        <taxon>Lophotrochozoa</taxon>
        <taxon>Mollusca</taxon>
        <taxon>Bivalvia</taxon>
        <taxon>Autobranchia</taxon>
        <taxon>Heteroconchia</taxon>
        <taxon>Palaeoheterodonta</taxon>
        <taxon>Unionida</taxon>
        <taxon>Unionoidea</taxon>
        <taxon>Unionidae</taxon>
        <taxon>Unioninae</taxon>
        <taxon>Sinanodonta</taxon>
    </lineage>
</organism>
<comment type="caution">
    <text evidence="1">The sequence shown here is derived from an EMBL/GenBank/DDBJ whole genome shotgun (WGS) entry which is preliminary data.</text>
</comment>
<feature type="non-terminal residue" evidence="1">
    <location>
        <position position="296"/>
    </location>
</feature>
<gene>
    <name evidence="1" type="ORF">ACJMK2_039529</name>
</gene>
<feature type="non-terminal residue" evidence="1">
    <location>
        <position position="1"/>
    </location>
</feature>
<sequence length="296" mass="34409">PSGEYYIRVFNTDLAVTFSSFSYTMYLTQSNGSKFNFVHRADGSYLIYAKINNTTNHAMYVNITSMKIQLSVLSSPVNQTFYYLDYQPEGSFNIRVKSLNYYIFRSDILLKLTKETFGQDEKFLIETTRPAWDIIFRIPTGSPYNIYQAFLYGKQQLMTNSCEVDTSGMCNDSFAINDDILRDWWNGCLSVCKIKYSLMQNNREILTFVFDGVNTSPETWFVEEKIQRCSYYKYIGSPVSLTLAESGEWFFRIIDKLTQTNIFTIHYENYANPTDKKLAALIFNGRGKNLFKDRAT</sequence>
<reference evidence="1 2" key="1">
    <citation type="submission" date="2024-11" db="EMBL/GenBank/DDBJ databases">
        <title>Chromosome-level genome assembly of the freshwater bivalve Anodonta woodiana.</title>
        <authorList>
            <person name="Chen X."/>
        </authorList>
    </citation>
    <scope>NUCLEOTIDE SEQUENCE [LARGE SCALE GENOMIC DNA]</scope>
    <source>
        <strain evidence="1">MN2024</strain>
        <tissue evidence="1">Gills</tissue>
    </source>
</reference>
<name>A0ABD3WC95_SINWO</name>
<dbReference type="AlphaFoldDB" id="A0ABD3WC95"/>
<proteinExistence type="predicted"/>
<dbReference type="EMBL" id="JBJQND010000007">
    <property type="protein sequence ID" value="KAL3871536.1"/>
    <property type="molecule type" value="Genomic_DNA"/>
</dbReference>
<evidence type="ECO:0000313" key="2">
    <source>
        <dbReference type="Proteomes" id="UP001634394"/>
    </source>
</evidence>